<dbReference type="KEGG" id="vg:24723588"/>
<reference evidence="2" key="1">
    <citation type="submission" date="2014-10" db="EMBL/GenBank/DDBJ databases">
        <title>Host range determinants in two T5-related coliphages isolated from horse feces.</title>
        <authorList>
            <person name="Golomidova A.K."/>
            <person name="Kulikov E.E."/>
            <person name="Letarov A.V."/>
            <person name="Prokhorov N.S."/>
        </authorList>
    </citation>
    <scope>NUCLEOTIDE SEQUENCE [LARGE SCALE GENOMIC DNA]</scope>
</reference>
<gene>
    <name evidence="1" type="primary">sir2</name>
    <name evidence="1" type="ORF">DT57C_000081</name>
</gene>
<protein>
    <submittedName>
        <fullName evidence="1">Putative Sir2-like protein</fullName>
    </submittedName>
</protein>
<accession>A0A0A7RSI2</accession>
<proteinExistence type="predicted"/>
<evidence type="ECO:0000313" key="1">
    <source>
        <dbReference type="EMBL" id="AJA41601.1"/>
    </source>
</evidence>
<dbReference type="EMBL" id="KM979354">
    <property type="protein sequence ID" value="AJA41601.1"/>
    <property type="molecule type" value="Genomic_DNA"/>
</dbReference>
<dbReference type="RefSeq" id="YP_009149862.1">
    <property type="nucleotide sequence ID" value="NC_027356.1"/>
</dbReference>
<organism evidence="1 2">
    <name type="scientific">Escherichia phage DT57C</name>
    <dbReference type="NCBI Taxonomy" id="2681606"/>
    <lineage>
        <taxon>Viruses</taxon>
        <taxon>Duplodnaviria</taxon>
        <taxon>Heunggongvirae</taxon>
        <taxon>Uroviricota</taxon>
        <taxon>Caudoviricetes</taxon>
        <taxon>Demerecviridae</taxon>
        <taxon>Markadamsvirinae</taxon>
        <taxon>Tequintavirus</taxon>
        <taxon>Tequintavirus DT57C</taxon>
    </lineage>
</organism>
<reference evidence="1 2" key="2">
    <citation type="journal article" date="2015" name="Arch. Virol.">
        <title>Complete genome sequences of T5-related Escherichia coli bacteriophages DT57C and DT571/2 isolated from horse feces.</title>
        <authorList>
            <person name="Golomidova A.K."/>
            <person name="Kulikov E.E."/>
            <person name="Prokhorov N.S."/>
            <person name="Guerrero-Ferreira R.C."/>
            <person name="Ksenzenko V.N."/>
            <person name="Tarasyan K.K."/>
            <person name="Letarov A.V."/>
        </authorList>
    </citation>
    <scope>NUCLEOTIDE SEQUENCE [LARGE SCALE GENOMIC DNA]</scope>
</reference>
<evidence type="ECO:0000313" key="2">
    <source>
        <dbReference type="Proteomes" id="UP000031090"/>
    </source>
</evidence>
<sequence>MRDCTVFLTGNTSQDMIIVVGCSNQVINFYWELFPVLNRTAAKLMVVNYYDVSVSNGRTGINLQDLRAVSYMLEFSPDLEMCKALQQFKV</sequence>
<dbReference type="GeneID" id="24723588"/>
<name>A0A0A7RSI2_9CAUD</name>
<keyword evidence="2" id="KW-1185">Reference proteome</keyword>
<dbReference type="Proteomes" id="UP000031090">
    <property type="component" value="Segment"/>
</dbReference>